<feature type="binding site" evidence="14">
    <location>
        <position position="749"/>
    </location>
    <ligand>
        <name>beta-D-fructose 2,6-bisphosphate</name>
        <dbReference type="ChEBI" id="CHEBI:58579"/>
        <note>allosteric activator; ligand shared between dimeric partners</note>
    </ligand>
</feature>
<feature type="region of interest" description="C-terminal regulatory PFK domain 2" evidence="14">
    <location>
        <begin position="583"/>
        <end position="954"/>
    </location>
</feature>
<dbReference type="InterPro" id="IPR022953">
    <property type="entry name" value="ATP_PFK"/>
</dbReference>
<keyword evidence="6 14" id="KW-0808">Transferase</keyword>
<dbReference type="GO" id="GO:0061621">
    <property type="term" value="P:canonical glycolysis"/>
    <property type="evidence" value="ECO:0007669"/>
    <property type="project" value="TreeGrafter"/>
</dbReference>
<dbReference type="InterPro" id="IPR029068">
    <property type="entry name" value="Glyas_Bleomycin-R_OHBP_Dase"/>
</dbReference>
<dbReference type="GO" id="GO:0006002">
    <property type="term" value="P:fructose 6-phosphate metabolic process"/>
    <property type="evidence" value="ECO:0007669"/>
    <property type="project" value="EnsemblFungi"/>
</dbReference>
<dbReference type="GO" id="GO:0016208">
    <property type="term" value="F:AMP binding"/>
    <property type="evidence" value="ECO:0007669"/>
    <property type="project" value="TreeGrafter"/>
</dbReference>
<feature type="binding site" description="in other chain" evidence="14">
    <location>
        <position position="653"/>
    </location>
    <ligand>
        <name>beta-D-fructose 2,6-bisphosphate</name>
        <dbReference type="ChEBI" id="CHEBI:58579"/>
        <note>allosteric activator; ligand shared between dimeric partners</note>
    </ligand>
</feature>
<keyword evidence="11 14" id="KW-0460">Magnesium</keyword>
<feature type="binding site" evidence="14">
    <location>
        <position position="201"/>
    </location>
    <ligand>
        <name>ATP</name>
        <dbReference type="ChEBI" id="CHEBI:30616"/>
    </ligand>
</feature>
<evidence type="ECO:0000256" key="9">
    <source>
        <dbReference type="ARBA" id="ARBA00022777"/>
    </source>
</evidence>
<evidence type="ECO:0000313" key="17">
    <source>
        <dbReference type="EMBL" id="ODQ79450.1"/>
    </source>
</evidence>
<keyword evidence="10 14" id="KW-0067">ATP-binding</keyword>
<dbReference type="Gene3D" id="3.40.50.450">
    <property type="match status" value="2"/>
</dbReference>
<dbReference type="Gene3D" id="3.40.50.460">
    <property type="entry name" value="Phosphofructokinase domain"/>
    <property type="match status" value="2"/>
</dbReference>
<dbReference type="GO" id="GO:0042802">
    <property type="term" value="F:identical protein binding"/>
    <property type="evidence" value="ECO:0007669"/>
    <property type="project" value="TreeGrafter"/>
</dbReference>
<sequence length="954" mass="104420">MPGIPSINGESYTALYASTAELAQTTVDFYVTTLDFFVKEQTSGSEGGIFWLTNPEYNFWFKVAVTADAPPTADVRARIAQINSQLDLHDWRSIQSSFTLKTTNIHVLIERLRGTGAVLQVTPDEDNPIEVYAVDPLGNVIGFSAATVNSFAVIPPFTYVPPLHVSSLSTATPASRRPATDLMPNMSSASRRNVAVMTSGGDAPGMNANVRAIIRTAIFSGCKAFAIYEGYEGLVAGGKKFIREMGWEDVRGWLCHGGTNIGTARSQRFREREGRLQACKNLIDAGIDALIVCGGDGSLTGADLFRSEWPELIKELHHRGDILEEKFAKHKHLNICGTVGSIDNDMASTDATIGAFSSLARICQAIDYIDATANSHSRAFIVEVMGRHCGWLALMAGIATCADYILIPEKPASSQEWQDQMCSIIKKRRDRGRRKTIVIVAEGAIALDLSPITSKDVLDVLVDRLGLDTRITTLGHVQRGGTAVAFDRMLATMQGVEAVKAVLECTPETPSPMIAIDENKIVRRSLMEAVKITKSVATAIENKDFKHAMELRDTDFVENLGNFMAINSANHNPASLPEEKRLKIAIINVGAPAGGMNSAVYSMASYCMSRGHVPYAIHNGFSGLARHESVRSLDWLSMDGWNSMGGSEIGTNRTIPSETDIGMIAYYFSKYQFDGLVLVGGFEAFESLQQLEKARIDYSSFRIPMVLIPATISNNVPGTEYSLGSDTCLNSLMDYCDVIKQSASSTRDRVFVVEIQGGNSGYIATYASLITGAYCSYVPEEGISLAQLECDIDMLKDQFGEAHDLTRSGKLVLKSANASKVLTTPIIAKIMNEEGGGGFEAKTAVPGHVQQGGIPSAMDRTRAARLAVKAVQFIEERQEVTNKYRNDVEFVNDEEEFKATASVLGIIRSHIRFSPIRKLYDYETELGRRMPKRVFWSDLRKVSDQLVGRVRLPE</sequence>
<keyword evidence="7 14" id="KW-0479">Metal-binding</keyword>
<dbReference type="InterPro" id="IPR000023">
    <property type="entry name" value="Phosphofructokinase_dom"/>
</dbReference>
<keyword evidence="12 14" id="KW-0324">Glycolysis</keyword>
<feature type="domain" description="Phosphofructokinase" evidence="16">
    <location>
        <begin position="193"/>
        <end position="502"/>
    </location>
</feature>
<evidence type="ECO:0000256" key="10">
    <source>
        <dbReference type="ARBA" id="ARBA00022840"/>
    </source>
</evidence>
<dbReference type="GO" id="GO:0048029">
    <property type="term" value="F:monosaccharide binding"/>
    <property type="evidence" value="ECO:0007669"/>
    <property type="project" value="TreeGrafter"/>
</dbReference>
<feature type="binding site" description="in other chain" evidence="14">
    <location>
        <position position="442"/>
    </location>
    <ligand>
        <name>substrate</name>
        <note>ligand shared between dimeric partners</note>
    </ligand>
</feature>
<dbReference type="GO" id="GO:0046961">
    <property type="term" value="F:proton-transporting ATPase activity, rotational mechanism"/>
    <property type="evidence" value="ECO:0007669"/>
    <property type="project" value="EnsemblFungi"/>
</dbReference>
<dbReference type="GO" id="GO:0046872">
    <property type="term" value="F:metal ion binding"/>
    <property type="evidence" value="ECO:0007669"/>
    <property type="project" value="UniProtKB-KW"/>
</dbReference>
<evidence type="ECO:0000256" key="12">
    <source>
        <dbReference type="ARBA" id="ARBA00023152"/>
    </source>
</evidence>
<feature type="binding site" description="in other chain" evidence="14">
    <location>
        <begin position="711"/>
        <end position="715"/>
    </location>
    <ligand>
        <name>beta-D-fructose 2,6-bisphosphate</name>
        <dbReference type="ChEBI" id="CHEBI:58579"/>
        <note>allosteric activator; ligand shared between dimeric partners</note>
    </ligand>
</feature>
<evidence type="ECO:0000256" key="2">
    <source>
        <dbReference type="ARBA" id="ARBA00004496"/>
    </source>
</evidence>
<dbReference type="Pfam" id="PF00365">
    <property type="entry name" value="PFK"/>
    <property type="match status" value="2"/>
</dbReference>
<comment type="caution">
    <text evidence="14">Lacks conserved residue(s) required for the propagation of feature annotation.</text>
</comment>
<comment type="subunit">
    <text evidence="14">Homotetramer.</text>
</comment>
<dbReference type="GO" id="GO:0070072">
    <property type="term" value="P:vacuolar proton-transporting V-type ATPase complex assembly"/>
    <property type="evidence" value="ECO:0007669"/>
    <property type="project" value="EnsemblFungi"/>
</dbReference>
<dbReference type="OrthoDB" id="537915at2759"/>
<evidence type="ECO:0000256" key="1">
    <source>
        <dbReference type="ARBA" id="ARBA00001946"/>
    </source>
</evidence>
<dbReference type="GO" id="GO:0030388">
    <property type="term" value="P:fructose 1,6-bisphosphate metabolic process"/>
    <property type="evidence" value="ECO:0007669"/>
    <property type="project" value="TreeGrafter"/>
</dbReference>
<dbReference type="GO" id="GO:0005524">
    <property type="term" value="F:ATP binding"/>
    <property type="evidence" value="ECO:0007669"/>
    <property type="project" value="UniProtKB-KW"/>
</dbReference>
<dbReference type="STRING" id="984486.A0A1E3QP71"/>
<keyword evidence="9 14" id="KW-0418">Kinase</keyword>
<dbReference type="GeneID" id="30149683"/>
<evidence type="ECO:0000256" key="5">
    <source>
        <dbReference type="ARBA" id="ARBA00022533"/>
    </source>
</evidence>
<dbReference type="GO" id="GO:0003872">
    <property type="term" value="F:6-phosphofructokinase activity"/>
    <property type="evidence" value="ECO:0007669"/>
    <property type="project" value="UniProtKB-UniRule"/>
</dbReference>
<comment type="activity regulation">
    <text evidence="14">Allosterically activated by ADP, AMP, or fructose 2,6-bisphosphate, and allosterically inhibited by ATP or citrate.</text>
</comment>
<keyword evidence="8 14" id="KW-0547">Nucleotide-binding</keyword>
<keyword evidence="4 14" id="KW-0963">Cytoplasm</keyword>
<feature type="binding site" description="in other chain" evidence="14">
    <location>
        <begin position="756"/>
        <end position="758"/>
    </location>
    <ligand>
        <name>beta-D-fructose 2,6-bisphosphate</name>
        <dbReference type="ChEBI" id="CHEBI:58579"/>
        <note>allosteric activator; ligand shared between dimeric partners</note>
    </ligand>
</feature>
<feature type="region of interest" description="Interdomain linker" evidence="14">
    <location>
        <begin position="569"/>
        <end position="582"/>
    </location>
</feature>
<dbReference type="GO" id="GO:0005739">
    <property type="term" value="C:mitochondrion"/>
    <property type="evidence" value="ECO:0007669"/>
    <property type="project" value="EnsemblFungi"/>
</dbReference>
<keyword evidence="18" id="KW-1185">Reference proteome</keyword>
<feature type="binding site" evidence="14">
    <location>
        <position position="296"/>
    </location>
    <ligand>
        <name>Mg(2+)</name>
        <dbReference type="ChEBI" id="CHEBI:18420"/>
        <note>catalytic</note>
    </ligand>
</feature>
<comment type="cofactor">
    <cofactor evidence="1 14">
        <name>Mg(2+)</name>
        <dbReference type="ChEBI" id="CHEBI:18420"/>
    </cofactor>
</comment>
<feature type="active site" description="Proton acceptor" evidence="14">
    <location>
        <position position="343"/>
    </location>
</feature>
<dbReference type="AlphaFoldDB" id="A0A1E3QP71"/>
<comment type="similarity">
    <text evidence="14">Belongs to the phosphofructokinase type A (PFKA) family. ATP-dependent PFK group I subfamily. Eukaryotic two domain clade 'E' sub-subfamily.</text>
</comment>
<evidence type="ECO:0000256" key="6">
    <source>
        <dbReference type="ARBA" id="ARBA00022679"/>
    </source>
</evidence>
<feature type="region of interest" description="N-terminal catalytic PFK domain 1" evidence="14">
    <location>
        <begin position="1"/>
        <end position="568"/>
    </location>
</feature>
<feature type="binding site" description="in other chain" evidence="14">
    <location>
        <begin position="341"/>
        <end position="343"/>
    </location>
    <ligand>
        <name>substrate</name>
        <note>ligand shared between dimeric partners</note>
    </ligand>
</feature>
<dbReference type="NCBIfam" id="TIGR02478">
    <property type="entry name" value="6PF1K_euk"/>
    <property type="match status" value="1"/>
</dbReference>
<name>A0A1E3QP71_9ASCO</name>
<dbReference type="EMBL" id="KV454432">
    <property type="protein sequence ID" value="ODQ79450.1"/>
    <property type="molecule type" value="Genomic_DNA"/>
</dbReference>
<dbReference type="GO" id="GO:0003729">
    <property type="term" value="F:mRNA binding"/>
    <property type="evidence" value="ECO:0007669"/>
    <property type="project" value="EnsemblFungi"/>
</dbReference>
<evidence type="ECO:0000259" key="16">
    <source>
        <dbReference type="Pfam" id="PF00365"/>
    </source>
</evidence>
<evidence type="ECO:0000256" key="13">
    <source>
        <dbReference type="ARBA" id="ARBA00048070"/>
    </source>
</evidence>
<protein>
    <recommendedName>
        <fullName evidence="14">ATP-dependent 6-phosphofructokinase</fullName>
        <shortName evidence="14">ATP-PFK</shortName>
        <shortName evidence="14">Phosphofructokinase</shortName>
        <ecNumber evidence="14">2.7.1.11</ecNumber>
    </recommendedName>
    <alternativeName>
        <fullName evidence="14">Phosphohexokinase</fullName>
    </alternativeName>
</protein>
<feature type="binding site" evidence="14">
    <location>
        <position position="470"/>
    </location>
    <ligand>
        <name>substrate</name>
        <note>ligand shared between dimeric partners</note>
    </ligand>
</feature>
<keyword evidence="5 14" id="KW-0021">Allosteric enzyme</keyword>
<feature type="binding site" evidence="14">
    <location>
        <begin position="295"/>
        <end position="298"/>
    </location>
    <ligand>
        <name>ATP</name>
        <dbReference type="ChEBI" id="CHEBI:30616"/>
    </ligand>
</feature>
<dbReference type="InterPro" id="IPR009161">
    <property type="entry name" value="6-Pfructokinase_euk"/>
</dbReference>
<comment type="subcellular location">
    <subcellularLocation>
        <location evidence="2 14">Cytoplasm</location>
    </subcellularLocation>
</comment>
<feature type="binding site" description="in other chain" evidence="14">
    <location>
        <begin position="848"/>
        <end position="851"/>
    </location>
    <ligand>
        <name>beta-D-fructose 2,6-bisphosphate</name>
        <dbReference type="ChEBI" id="CHEBI:58579"/>
        <note>allosteric activator; ligand shared between dimeric partners</note>
    </ligand>
</feature>
<feature type="binding site" evidence="14">
    <location>
        <position position="842"/>
    </location>
    <ligand>
        <name>beta-D-fructose 2,6-bisphosphate</name>
        <dbReference type="ChEBI" id="CHEBI:58579"/>
        <note>allosteric activator; ligand shared between dimeric partners</note>
    </ligand>
</feature>
<dbReference type="PANTHER" id="PTHR13697">
    <property type="entry name" value="PHOSPHOFRUCTOKINASE"/>
    <property type="match status" value="1"/>
</dbReference>
<evidence type="ECO:0000313" key="18">
    <source>
        <dbReference type="Proteomes" id="UP000094336"/>
    </source>
</evidence>
<dbReference type="Gene3D" id="3.10.180.10">
    <property type="entry name" value="2,3-Dihydroxybiphenyl 1,2-Dioxygenase, domain 1"/>
    <property type="match status" value="1"/>
</dbReference>
<evidence type="ECO:0000256" key="11">
    <source>
        <dbReference type="ARBA" id="ARBA00022842"/>
    </source>
</evidence>
<feature type="binding site" description="in other chain" evidence="14">
    <location>
        <position position="929"/>
    </location>
    <ligand>
        <name>beta-D-fructose 2,6-bisphosphate</name>
        <dbReference type="ChEBI" id="CHEBI:58579"/>
        <note>allosteric activator; ligand shared between dimeric partners</note>
    </ligand>
</feature>
<feature type="binding site" evidence="14">
    <location>
        <position position="378"/>
    </location>
    <ligand>
        <name>substrate</name>
        <note>ligand shared between dimeric partners</note>
    </ligand>
</feature>
<dbReference type="Proteomes" id="UP000094336">
    <property type="component" value="Unassembled WGS sequence"/>
</dbReference>
<dbReference type="GO" id="GO:0070095">
    <property type="term" value="F:fructose-6-phosphate binding"/>
    <property type="evidence" value="ECO:0007669"/>
    <property type="project" value="EnsemblFungi"/>
</dbReference>
<feature type="binding site" evidence="14">
    <location>
        <begin position="265"/>
        <end position="266"/>
    </location>
    <ligand>
        <name>ATP</name>
        <dbReference type="ChEBI" id="CHEBI:30616"/>
    </ligand>
</feature>
<dbReference type="PRINTS" id="PR00476">
    <property type="entry name" value="PHFRCTKINASE"/>
</dbReference>
<dbReference type="PANTHER" id="PTHR13697:SF4">
    <property type="entry name" value="ATP-DEPENDENT 6-PHOSPHOFRUCTOKINASE"/>
    <property type="match status" value="1"/>
</dbReference>
<evidence type="ECO:0000256" key="4">
    <source>
        <dbReference type="ARBA" id="ARBA00022490"/>
    </source>
</evidence>
<evidence type="ECO:0000256" key="7">
    <source>
        <dbReference type="ARBA" id="ARBA00022723"/>
    </source>
</evidence>
<dbReference type="EC" id="2.7.1.11" evidence="14"/>
<accession>A0A1E3QP71</accession>
<dbReference type="FunFam" id="3.40.50.460:FF:000008">
    <property type="entry name" value="ATP-dependent 6-phosphofructokinase"/>
    <property type="match status" value="1"/>
</dbReference>
<evidence type="ECO:0000256" key="8">
    <source>
        <dbReference type="ARBA" id="ARBA00022741"/>
    </source>
</evidence>
<feature type="binding site" description="in other chain" evidence="14">
    <location>
        <begin position="476"/>
        <end position="479"/>
    </location>
    <ligand>
        <name>substrate</name>
        <note>ligand shared between dimeric partners</note>
    </ligand>
</feature>
<comment type="function">
    <text evidence="14">Catalyzes the phosphorylation of D-fructose 6-phosphate to fructose 1,6-bisphosphate by ATP, the first committing step of glycolysis.</text>
</comment>
<comment type="similarity">
    <text evidence="15">Belongs to the phosphofructokinase type A (PFKA) family. ATP-dependent PFK group I subfamily. Eukaryotic two domain clade "E" sub-subfamily.</text>
</comment>
<dbReference type="HAMAP" id="MF_03184">
    <property type="entry name" value="Phosphofructokinase_I_E"/>
    <property type="match status" value="1"/>
</dbReference>
<dbReference type="InterPro" id="IPR035966">
    <property type="entry name" value="PKF_sf"/>
</dbReference>
<dbReference type="SUPFAM" id="SSF54593">
    <property type="entry name" value="Glyoxalase/Bleomycin resistance protein/Dihydroxybiphenyl dioxygenase"/>
    <property type="match status" value="1"/>
</dbReference>
<evidence type="ECO:0000256" key="3">
    <source>
        <dbReference type="ARBA" id="ARBA00004679"/>
    </source>
</evidence>
<gene>
    <name evidence="17" type="ORF">BABINDRAFT_37686</name>
</gene>
<feature type="binding site" description="in other chain" evidence="14">
    <location>
        <begin position="385"/>
        <end position="387"/>
    </location>
    <ligand>
        <name>substrate</name>
        <note>ligand shared between dimeric partners</note>
    </ligand>
</feature>
<dbReference type="GO" id="GO:0007035">
    <property type="term" value="P:vacuolar acidification"/>
    <property type="evidence" value="ECO:0007669"/>
    <property type="project" value="EnsemblFungi"/>
</dbReference>
<dbReference type="InterPro" id="IPR015912">
    <property type="entry name" value="Phosphofructokinase_CS"/>
</dbReference>
<dbReference type="RefSeq" id="XP_018984778.1">
    <property type="nucleotide sequence ID" value="XM_019131830.1"/>
</dbReference>
<evidence type="ECO:0000256" key="15">
    <source>
        <dbReference type="PIRNR" id="PIRNR000533"/>
    </source>
</evidence>
<comment type="pathway">
    <text evidence="3 14 15">Carbohydrate degradation; glycolysis; D-glyceraldehyde 3-phosphate and glycerone phosphate from D-glucose: step 3/4.</text>
</comment>
<dbReference type="PROSITE" id="PS00433">
    <property type="entry name" value="PHOSPHOFRUCTOKINASE"/>
    <property type="match status" value="2"/>
</dbReference>
<dbReference type="FunFam" id="3.40.50.460:FF:000007">
    <property type="entry name" value="ATP-dependent 6-phosphofructokinase"/>
    <property type="match status" value="1"/>
</dbReference>
<organism evidence="17 18">
    <name type="scientific">Babjeviella inositovora NRRL Y-12698</name>
    <dbReference type="NCBI Taxonomy" id="984486"/>
    <lineage>
        <taxon>Eukaryota</taxon>
        <taxon>Fungi</taxon>
        <taxon>Dikarya</taxon>
        <taxon>Ascomycota</taxon>
        <taxon>Saccharomycotina</taxon>
        <taxon>Pichiomycetes</taxon>
        <taxon>Serinales incertae sedis</taxon>
        <taxon>Babjeviella</taxon>
    </lineage>
</organism>
<dbReference type="GO" id="GO:0005945">
    <property type="term" value="C:6-phosphofructokinase complex"/>
    <property type="evidence" value="ECO:0007669"/>
    <property type="project" value="EnsemblFungi"/>
</dbReference>
<dbReference type="PIRSF" id="PIRSF000533">
    <property type="entry name" value="ATP_PFK_euk"/>
    <property type="match status" value="1"/>
</dbReference>
<proteinExistence type="inferred from homology"/>
<comment type="catalytic activity">
    <reaction evidence="13 14 15">
        <text>beta-D-fructose 6-phosphate + ATP = beta-D-fructose 1,6-bisphosphate + ADP + H(+)</text>
        <dbReference type="Rhea" id="RHEA:16109"/>
        <dbReference type="ChEBI" id="CHEBI:15378"/>
        <dbReference type="ChEBI" id="CHEBI:30616"/>
        <dbReference type="ChEBI" id="CHEBI:32966"/>
        <dbReference type="ChEBI" id="CHEBI:57634"/>
        <dbReference type="ChEBI" id="CHEBI:456216"/>
        <dbReference type="EC" id="2.7.1.11"/>
    </reaction>
</comment>
<evidence type="ECO:0000256" key="14">
    <source>
        <dbReference type="HAMAP-Rule" id="MF_03184"/>
    </source>
</evidence>
<dbReference type="SUPFAM" id="SSF53784">
    <property type="entry name" value="Phosphofructokinase"/>
    <property type="match status" value="2"/>
</dbReference>
<dbReference type="UniPathway" id="UPA00109">
    <property type="reaction ID" value="UER00182"/>
</dbReference>
<reference evidence="18" key="1">
    <citation type="submission" date="2016-05" db="EMBL/GenBank/DDBJ databases">
        <title>Comparative genomics of biotechnologically important yeasts.</title>
        <authorList>
            <consortium name="DOE Joint Genome Institute"/>
            <person name="Riley R."/>
            <person name="Haridas S."/>
            <person name="Wolfe K.H."/>
            <person name="Lopes M.R."/>
            <person name="Hittinger C.T."/>
            <person name="Goker M."/>
            <person name="Salamov A."/>
            <person name="Wisecaver J."/>
            <person name="Long T.M."/>
            <person name="Aerts A.L."/>
            <person name="Barry K."/>
            <person name="Choi C."/>
            <person name="Clum A."/>
            <person name="Coughlan A.Y."/>
            <person name="Deshpande S."/>
            <person name="Douglass A.P."/>
            <person name="Hanson S.J."/>
            <person name="Klenk H.-P."/>
            <person name="Labutti K."/>
            <person name="Lapidus A."/>
            <person name="Lindquist E."/>
            <person name="Lipzen A."/>
            <person name="Meier-Kolthoff J.P."/>
            <person name="Ohm R.A."/>
            <person name="Otillar R.P."/>
            <person name="Pangilinan J."/>
            <person name="Peng Y."/>
            <person name="Rokas A."/>
            <person name="Rosa C.A."/>
            <person name="Scheuner C."/>
            <person name="Sibirny A.A."/>
            <person name="Slot J.C."/>
            <person name="Stielow J.B."/>
            <person name="Sun H."/>
            <person name="Kurtzman C.P."/>
            <person name="Blackwell M."/>
            <person name="Grigoriev I.V."/>
            <person name="Jeffries T.W."/>
        </authorList>
    </citation>
    <scope>NUCLEOTIDE SEQUENCE [LARGE SCALE GENOMIC DNA]</scope>
    <source>
        <strain evidence="18">NRRL Y-12698</strain>
    </source>
</reference>
<feature type="domain" description="Phosphofructokinase" evidence="16">
    <location>
        <begin position="583"/>
        <end position="874"/>
    </location>
</feature>